<dbReference type="GO" id="GO:0008758">
    <property type="term" value="F:UDP-2,3-diacylglucosamine hydrolase activity"/>
    <property type="evidence" value="ECO:0007669"/>
    <property type="project" value="TreeGrafter"/>
</dbReference>
<proteinExistence type="predicted"/>
<accession>A0A410PTU3</accession>
<evidence type="ECO:0000256" key="3">
    <source>
        <dbReference type="ARBA" id="ARBA00022723"/>
    </source>
</evidence>
<evidence type="ECO:0000256" key="6">
    <source>
        <dbReference type="SAM" id="MobiDB-lite"/>
    </source>
</evidence>
<evidence type="ECO:0000256" key="4">
    <source>
        <dbReference type="ARBA" id="ARBA00023136"/>
    </source>
</evidence>
<dbReference type="PANTHER" id="PTHR34990">
    <property type="entry name" value="UDP-2,3-DIACYLGLUCOSAMINE HYDROLASE-RELATED"/>
    <property type="match status" value="1"/>
</dbReference>
<dbReference type="SUPFAM" id="SSF56300">
    <property type="entry name" value="Metallo-dependent phosphatases"/>
    <property type="match status" value="1"/>
</dbReference>
<keyword evidence="4" id="KW-0472">Membrane</keyword>
<dbReference type="GO" id="GO:0046872">
    <property type="term" value="F:metal ion binding"/>
    <property type="evidence" value="ECO:0007669"/>
    <property type="project" value="UniProtKB-KW"/>
</dbReference>
<keyword evidence="5" id="KW-0464">Manganese</keyword>
<dbReference type="Proteomes" id="UP000287601">
    <property type="component" value="Chromosome"/>
</dbReference>
<evidence type="ECO:0000313" key="8">
    <source>
        <dbReference type="EMBL" id="QAT42382.1"/>
    </source>
</evidence>
<evidence type="ECO:0000256" key="5">
    <source>
        <dbReference type="ARBA" id="ARBA00023211"/>
    </source>
</evidence>
<dbReference type="EMBL" id="CP035281">
    <property type="protein sequence ID" value="QAT42382.1"/>
    <property type="molecule type" value="Genomic_DNA"/>
</dbReference>
<keyword evidence="1" id="KW-1003">Cell membrane</keyword>
<dbReference type="Pfam" id="PF00149">
    <property type="entry name" value="Metallophos"/>
    <property type="match status" value="1"/>
</dbReference>
<dbReference type="GO" id="GO:0009245">
    <property type="term" value="P:lipid A biosynthetic process"/>
    <property type="evidence" value="ECO:0007669"/>
    <property type="project" value="TreeGrafter"/>
</dbReference>
<dbReference type="InterPro" id="IPR043461">
    <property type="entry name" value="LpxH-like"/>
</dbReference>
<dbReference type="KEGG" id="amij:EQM06_03570"/>
<dbReference type="PANTHER" id="PTHR34990:SF2">
    <property type="entry name" value="BLL8164 PROTEIN"/>
    <property type="match status" value="1"/>
</dbReference>
<reference evidence="8 9" key="1">
    <citation type="submission" date="2019-01" db="EMBL/GenBank/DDBJ databases">
        <title>Draft genomes of a novel of Aminipila strains.</title>
        <authorList>
            <person name="Ma S."/>
        </authorList>
    </citation>
    <scope>NUCLEOTIDE SEQUENCE [LARGE SCALE GENOMIC DNA]</scope>
    <source>
        <strain evidence="9">JN-39</strain>
    </source>
</reference>
<dbReference type="RefSeq" id="WP_128745032.1">
    <property type="nucleotide sequence ID" value="NZ_CP035281.1"/>
</dbReference>
<evidence type="ECO:0000256" key="1">
    <source>
        <dbReference type="ARBA" id="ARBA00022475"/>
    </source>
</evidence>
<keyword evidence="2" id="KW-0997">Cell inner membrane</keyword>
<organism evidence="8 9">
    <name type="scientific">Aminipila luticellarii</name>
    <dbReference type="NCBI Taxonomy" id="2507160"/>
    <lineage>
        <taxon>Bacteria</taxon>
        <taxon>Bacillati</taxon>
        <taxon>Bacillota</taxon>
        <taxon>Clostridia</taxon>
        <taxon>Peptostreptococcales</taxon>
        <taxon>Anaerovoracaceae</taxon>
        <taxon>Aminipila</taxon>
    </lineage>
</organism>
<dbReference type="GO" id="GO:0016020">
    <property type="term" value="C:membrane"/>
    <property type="evidence" value="ECO:0007669"/>
    <property type="project" value="GOC"/>
</dbReference>
<evidence type="ECO:0000313" key="9">
    <source>
        <dbReference type="Proteomes" id="UP000287601"/>
    </source>
</evidence>
<feature type="domain" description="Calcineurin-like phosphoesterase" evidence="7">
    <location>
        <begin position="24"/>
        <end position="231"/>
    </location>
</feature>
<evidence type="ECO:0000259" key="7">
    <source>
        <dbReference type="Pfam" id="PF00149"/>
    </source>
</evidence>
<gene>
    <name evidence="8" type="ORF">EQM06_03570</name>
</gene>
<sequence length="315" mass="37034">MKTISRLNEVYKNAKEIPFDDTSKFVFFGDTHRGDDSIADEFGKNKHIFYHALNYYYQNDFTYVEVGDGDELWENSNFEHIRNSHFSVFNKLKEFYDAGRLYIIFGNHNMKMKSPDWVEKNMYSVYDEYLGEKVDLFPGLKVYEAFRFKHKKTHQEIFVVHGHQGDLINDQLAFISHFIIRFFWHFMHLIGVRYAASPAKSRRKMHKVEKNYTKWNAQNDTIIICGHTHRPKFPDPGESSYFNVGCGMHPRGITCLELIYGKLILVAWRVHSKKDGTLFIKRTALKGPVPIKAYDKTPPIKGKEIKNKSIQTKQE</sequence>
<evidence type="ECO:0000256" key="2">
    <source>
        <dbReference type="ARBA" id="ARBA00022519"/>
    </source>
</evidence>
<protein>
    <submittedName>
        <fullName evidence="8">Serine/threonine protein phosphatase</fullName>
    </submittedName>
</protein>
<name>A0A410PTU3_9FIRM</name>
<keyword evidence="9" id="KW-1185">Reference proteome</keyword>
<keyword evidence="3" id="KW-0479">Metal-binding</keyword>
<dbReference type="InterPro" id="IPR029052">
    <property type="entry name" value="Metallo-depent_PP-like"/>
</dbReference>
<dbReference type="Gene3D" id="3.60.21.10">
    <property type="match status" value="1"/>
</dbReference>
<dbReference type="InterPro" id="IPR004843">
    <property type="entry name" value="Calcineurin-like_PHP"/>
</dbReference>
<dbReference type="OrthoDB" id="9773199at2"/>
<feature type="region of interest" description="Disordered" evidence="6">
    <location>
        <begin position="296"/>
        <end position="315"/>
    </location>
</feature>
<dbReference type="AlphaFoldDB" id="A0A410PTU3"/>